<dbReference type="InterPro" id="IPR038709">
    <property type="entry name" value="RpoN_core-bd_sf"/>
</dbReference>
<dbReference type="AlphaFoldDB" id="A0A268P254"/>
<keyword evidence="6" id="KW-0731">Sigma factor</keyword>
<dbReference type="PANTHER" id="PTHR32248:SF4">
    <property type="entry name" value="RNA POLYMERASE SIGMA-54 FACTOR"/>
    <property type="match status" value="1"/>
</dbReference>
<keyword evidence="2" id="KW-0240">DNA-directed RNA polymerase</keyword>
<feature type="domain" description="RNA polymerase sigma factor 54 core-binding" evidence="10">
    <location>
        <begin position="80"/>
        <end position="269"/>
    </location>
</feature>
<keyword evidence="8" id="KW-0804">Transcription</keyword>
<dbReference type="Gene3D" id="1.10.10.60">
    <property type="entry name" value="Homeodomain-like"/>
    <property type="match status" value="1"/>
</dbReference>
<dbReference type="PROSITE" id="PS50044">
    <property type="entry name" value="SIGMA54_3"/>
    <property type="match status" value="1"/>
</dbReference>
<feature type="domain" description="RNA polymerase sigma factor 54 DNA-binding" evidence="9">
    <location>
        <begin position="281"/>
        <end position="439"/>
    </location>
</feature>
<dbReference type="RefSeq" id="WP_035202751.1">
    <property type="nucleotide sequence ID" value="NZ_CP012475.1"/>
</dbReference>
<evidence type="ECO:0000313" key="11">
    <source>
        <dbReference type="EMBL" id="PAE89751.1"/>
    </source>
</evidence>
<keyword evidence="7" id="KW-0238">DNA-binding</keyword>
<dbReference type="PANTHER" id="PTHR32248">
    <property type="entry name" value="RNA POLYMERASE SIGMA-54 FACTOR"/>
    <property type="match status" value="1"/>
</dbReference>
<evidence type="ECO:0000256" key="5">
    <source>
        <dbReference type="ARBA" id="ARBA00023015"/>
    </source>
</evidence>
<name>A0A268P254_SHOCL</name>
<organism evidence="11 12">
    <name type="scientific">Shouchella clausii</name>
    <name type="common">Alkalihalobacillus clausii</name>
    <dbReference type="NCBI Taxonomy" id="79880"/>
    <lineage>
        <taxon>Bacteria</taxon>
        <taxon>Bacillati</taxon>
        <taxon>Bacillota</taxon>
        <taxon>Bacilli</taxon>
        <taxon>Bacillales</taxon>
        <taxon>Bacillaceae</taxon>
        <taxon>Shouchella</taxon>
    </lineage>
</organism>
<keyword evidence="4" id="KW-0548">Nucleotidyltransferase</keyword>
<evidence type="ECO:0000256" key="7">
    <source>
        <dbReference type="ARBA" id="ARBA00023125"/>
    </source>
</evidence>
<dbReference type="Gene3D" id="1.10.10.1330">
    <property type="entry name" value="RNA polymerase sigma-54 factor, core-binding domain"/>
    <property type="match status" value="1"/>
</dbReference>
<evidence type="ECO:0000259" key="10">
    <source>
        <dbReference type="Pfam" id="PF04963"/>
    </source>
</evidence>
<proteinExistence type="inferred from homology"/>
<sequence length="445" mass="50532">MEIGLLQRQTTSLVMTQELRQALHLLQYSSVDVIAYLREQALENPLLELHEQSTLSRERELVGTRPIRQQMSSDDKQAALQNVAQRGRTLADELYEQLIESPTLSENDKCELTYLIGNLREDGYLGEALPQLCADRNITESEGERLLAILQSFEPAGVGARSLGECLALQLKRMPDCHPLAIDIVLNHLEALAARKWKQLAKQYGVVVQDIQHLYDQLKELDPKPGLRYSKETAIYVQPDVLMAKDESGKLLVFMNDDILPAIRVHEEYDHLLKQQVETSAYAKQKRQHVEWLKRSLEQRQQTVRRVAEVLASVQADYLLQPSGVLKPLTLNDVAQVLGIHESTVSRATSNKYAQTPRGLVELKTLFSGHVSKSDAQLTNHHVKVWLKEMISVEDKSKPLSDQKLAEQLRIDKGVALSRRVVAKYRDELGILPSSKRKRYNERTG</sequence>
<dbReference type="GO" id="GO:0016779">
    <property type="term" value="F:nucleotidyltransferase activity"/>
    <property type="evidence" value="ECO:0007669"/>
    <property type="project" value="UniProtKB-KW"/>
</dbReference>
<gene>
    <name evidence="11" type="primary">rpoN</name>
    <name evidence="11" type="ORF">CHH72_05715</name>
</gene>
<evidence type="ECO:0000256" key="3">
    <source>
        <dbReference type="ARBA" id="ARBA00022679"/>
    </source>
</evidence>
<dbReference type="GO" id="GO:0003677">
    <property type="term" value="F:DNA binding"/>
    <property type="evidence" value="ECO:0007669"/>
    <property type="project" value="UniProtKB-KW"/>
</dbReference>
<dbReference type="GO" id="GO:0000428">
    <property type="term" value="C:DNA-directed RNA polymerase complex"/>
    <property type="evidence" value="ECO:0007669"/>
    <property type="project" value="UniProtKB-KW"/>
</dbReference>
<comment type="caution">
    <text evidence="11">The sequence shown here is derived from an EMBL/GenBank/DDBJ whole genome shotgun (WGS) entry which is preliminary data.</text>
</comment>
<dbReference type="PRINTS" id="PR00045">
    <property type="entry name" value="SIGMA54FCT"/>
</dbReference>
<dbReference type="PROSITE" id="PS00717">
    <property type="entry name" value="SIGMA54_1"/>
    <property type="match status" value="1"/>
</dbReference>
<dbReference type="GO" id="GO:0016987">
    <property type="term" value="F:sigma factor activity"/>
    <property type="evidence" value="ECO:0007669"/>
    <property type="project" value="UniProtKB-KW"/>
</dbReference>
<keyword evidence="5" id="KW-0805">Transcription regulation</keyword>
<dbReference type="NCBIfam" id="TIGR02395">
    <property type="entry name" value="rpoN_sigma"/>
    <property type="match status" value="1"/>
</dbReference>
<dbReference type="GO" id="GO:0006352">
    <property type="term" value="P:DNA-templated transcription initiation"/>
    <property type="evidence" value="ECO:0007669"/>
    <property type="project" value="InterPro"/>
</dbReference>
<dbReference type="InterPro" id="IPR007046">
    <property type="entry name" value="RNA_pol_sigma_54_core-bd"/>
</dbReference>
<evidence type="ECO:0000256" key="1">
    <source>
        <dbReference type="ARBA" id="ARBA00008798"/>
    </source>
</evidence>
<evidence type="ECO:0000256" key="2">
    <source>
        <dbReference type="ARBA" id="ARBA00022478"/>
    </source>
</evidence>
<dbReference type="EMBL" id="NPCC01000006">
    <property type="protein sequence ID" value="PAE89751.1"/>
    <property type="molecule type" value="Genomic_DNA"/>
</dbReference>
<dbReference type="Proteomes" id="UP000216207">
    <property type="component" value="Unassembled WGS sequence"/>
</dbReference>
<dbReference type="Pfam" id="PF04552">
    <property type="entry name" value="Sigma54_DBD"/>
    <property type="match status" value="1"/>
</dbReference>
<protein>
    <submittedName>
        <fullName evidence="11">RNA polymerase sigma-54 factor</fullName>
    </submittedName>
</protein>
<dbReference type="Pfam" id="PF04963">
    <property type="entry name" value="Sigma54_CBD"/>
    <property type="match status" value="1"/>
</dbReference>
<evidence type="ECO:0000256" key="6">
    <source>
        <dbReference type="ARBA" id="ARBA00023082"/>
    </source>
</evidence>
<dbReference type="InterPro" id="IPR007634">
    <property type="entry name" value="RNA_pol_sigma_54_DNA-bd"/>
</dbReference>
<evidence type="ECO:0000313" key="12">
    <source>
        <dbReference type="Proteomes" id="UP000216207"/>
    </source>
</evidence>
<keyword evidence="3" id="KW-0808">Transferase</keyword>
<dbReference type="Pfam" id="PF00309">
    <property type="entry name" value="Sigma54_AID"/>
    <property type="match status" value="1"/>
</dbReference>
<evidence type="ECO:0000256" key="8">
    <source>
        <dbReference type="ARBA" id="ARBA00023163"/>
    </source>
</evidence>
<dbReference type="GO" id="GO:0001216">
    <property type="term" value="F:DNA-binding transcription activator activity"/>
    <property type="evidence" value="ECO:0007669"/>
    <property type="project" value="InterPro"/>
</dbReference>
<dbReference type="PIRSF" id="PIRSF000774">
    <property type="entry name" value="RpoN"/>
    <property type="match status" value="1"/>
</dbReference>
<dbReference type="InterPro" id="IPR000394">
    <property type="entry name" value="RNA_pol_sigma_54"/>
</dbReference>
<comment type="similarity">
    <text evidence="1">Belongs to the sigma-54 factor family.</text>
</comment>
<accession>A0A268P254</accession>
<reference evidence="11 12" key="1">
    <citation type="submission" date="2017-07" db="EMBL/GenBank/DDBJ databases">
        <title>Isolation and whole genome analysis of endospore-forming bacteria from heroin.</title>
        <authorList>
            <person name="Kalinowski J."/>
            <person name="Ahrens B."/>
            <person name="Al-Dilaimi A."/>
            <person name="Winkler A."/>
            <person name="Wibberg D."/>
            <person name="Schleenbecker U."/>
            <person name="Ruckert C."/>
            <person name="Wolfel R."/>
            <person name="Grass G."/>
        </authorList>
    </citation>
    <scope>NUCLEOTIDE SEQUENCE [LARGE SCALE GENOMIC DNA]</scope>
    <source>
        <strain evidence="11 12">7539</strain>
    </source>
</reference>
<evidence type="ECO:0000259" key="9">
    <source>
        <dbReference type="Pfam" id="PF04552"/>
    </source>
</evidence>
<evidence type="ECO:0000256" key="4">
    <source>
        <dbReference type="ARBA" id="ARBA00022695"/>
    </source>
</evidence>